<protein>
    <submittedName>
        <fullName evidence="7">Tata-binding protein-associated factor</fullName>
    </submittedName>
</protein>
<dbReference type="GO" id="GO:0016251">
    <property type="term" value="F:RNA polymerase II general transcription initiation factor activity"/>
    <property type="evidence" value="ECO:0007669"/>
    <property type="project" value="TreeGrafter"/>
</dbReference>
<dbReference type="CDD" id="cd08047">
    <property type="entry name" value="TAF7"/>
    <property type="match status" value="1"/>
</dbReference>
<keyword evidence="4" id="KW-0804">Transcription</keyword>
<evidence type="ECO:0000256" key="1">
    <source>
        <dbReference type="ARBA" id="ARBA00004123"/>
    </source>
</evidence>
<evidence type="ECO:0000256" key="3">
    <source>
        <dbReference type="ARBA" id="ARBA00023015"/>
    </source>
</evidence>
<accession>A0A0F9YTD4</accession>
<evidence type="ECO:0000313" key="8">
    <source>
        <dbReference type="Proteomes" id="UP000034350"/>
    </source>
</evidence>
<dbReference type="GO" id="GO:0051123">
    <property type="term" value="P:RNA polymerase II preinitiation complex assembly"/>
    <property type="evidence" value="ECO:0007669"/>
    <property type="project" value="TreeGrafter"/>
</dbReference>
<dbReference type="RefSeq" id="XP_024331544.1">
    <property type="nucleotide sequence ID" value="XM_024473880.1"/>
</dbReference>
<dbReference type="PANTHER" id="PTHR12228">
    <property type="entry name" value="TRANSCRIPTION INITIATION FACTOR TFIID 55 KD SUBUNIT-RELATED"/>
    <property type="match status" value="1"/>
</dbReference>
<evidence type="ECO:0000256" key="2">
    <source>
        <dbReference type="ARBA" id="ARBA00009368"/>
    </source>
</evidence>
<proteinExistence type="inferred from homology"/>
<comment type="similarity">
    <text evidence="2">Belongs to the TAF7 family.</text>
</comment>
<dbReference type="OMA" id="ITPPMKY"/>
<feature type="domain" description="TAFII55 protein conserved region" evidence="6">
    <location>
        <begin position="1"/>
        <end position="137"/>
    </location>
</feature>
<name>A0A0F9YTD4_9MICR</name>
<keyword evidence="3" id="KW-0805">Transcription regulation</keyword>
<dbReference type="Pfam" id="PF04658">
    <property type="entry name" value="TAFII55_N"/>
    <property type="match status" value="1"/>
</dbReference>
<dbReference type="PANTHER" id="PTHR12228:SF0">
    <property type="entry name" value="TATA-BOX BINDING PROTEIN ASSOCIATED FACTOR 7"/>
    <property type="match status" value="1"/>
</dbReference>
<dbReference type="VEuPathDB" id="MicrosporidiaDB:NCER_100666"/>
<dbReference type="InterPro" id="IPR006751">
    <property type="entry name" value="TAFII55_prot_cons_reg"/>
</dbReference>
<dbReference type="GO" id="GO:0005669">
    <property type="term" value="C:transcription factor TFIID complex"/>
    <property type="evidence" value="ECO:0007669"/>
    <property type="project" value="InterPro"/>
</dbReference>
<organism evidence="7 8">
    <name type="scientific">Vairimorpha ceranae</name>
    <dbReference type="NCBI Taxonomy" id="40302"/>
    <lineage>
        <taxon>Eukaryota</taxon>
        <taxon>Fungi</taxon>
        <taxon>Fungi incertae sedis</taxon>
        <taxon>Microsporidia</taxon>
        <taxon>Nosematidae</taxon>
        <taxon>Vairimorpha</taxon>
    </lineage>
</organism>
<comment type="subcellular location">
    <subcellularLocation>
        <location evidence="1">Nucleus</location>
    </subcellularLocation>
</comment>
<sequence>MEQHFILRLKDGLKKVINLTESTLESIDSERVQLVHNNKKYPGIIIRLPCIIDTHKTLDKKQYYKVCDVSTLIVIYPNYDYDFERERRILEISGLSAPLKYVKMRRFKKNVTGKIHLINEIEQKVNELLEKDKRAKKVEIEGDVQEKVDDDILDIVAEIESNLEPSKINIKNLETANVHFDTPEIIELKKEIEQQENLVKNALNPILQQRFKVKLEALQKKLEDLCNEN</sequence>
<evidence type="ECO:0000256" key="5">
    <source>
        <dbReference type="ARBA" id="ARBA00023242"/>
    </source>
</evidence>
<dbReference type="VEuPathDB" id="MicrosporidiaDB:G9O61_00g008900"/>
<dbReference type="EMBL" id="JPQZ01000012">
    <property type="protein sequence ID" value="KKO75802.1"/>
    <property type="molecule type" value="Genomic_DNA"/>
</dbReference>
<dbReference type="Proteomes" id="UP000034350">
    <property type="component" value="Unassembled WGS sequence"/>
</dbReference>
<evidence type="ECO:0000313" key="7">
    <source>
        <dbReference type="EMBL" id="KKO75802.1"/>
    </source>
</evidence>
<evidence type="ECO:0000259" key="6">
    <source>
        <dbReference type="SMART" id="SM01370"/>
    </source>
</evidence>
<dbReference type="AlphaFoldDB" id="A0A0F9YTD4"/>
<comment type="caution">
    <text evidence="7">The sequence shown here is derived from an EMBL/GenBank/DDBJ whole genome shotgun (WGS) entry which is preliminary data.</text>
</comment>
<dbReference type="VEuPathDB" id="MicrosporidiaDB:AAJ76_1200061573"/>
<keyword evidence="8" id="KW-1185">Reference proteome</keyword>
<dbReference type="InterPro" id="IPR037817">
    <property type="entry name" value="TAF7"/>
</dbReference>
<gene>
    <name evidence="7" type="ORF">AAJ76_1200061573</name>
</gene>
<dbReference type="SMART" id="SM01370">
    <property type="entry name" value="TAFII55_N"/>
    <property type="match status" value="1"/>
</dbReference>
<reference evidence="7 8" key="1">
    <citation type="journal article" date="2015" name="Environ. Microbiol.">
        <title>Genome analyses suggest the presence of polyploidy and recent human-driven expansions in eight global populations of the honeybee pathogen Nosema ceranae.</title>
        <authorList>
            <person name="Pelin A."/>
            <person name="Selman M."/>
            <person name="Aris-Brosou S."/>
            <person name="Farinelli L."/>
            <person name="Corradi N."/>
        </authorList>
    </citation>
    <scope>NUCLEOTIDE SEQUENCE [LARGE SCALE GENOMIC DNA]</scope>
    <source>
        <strain evidence="7 8">PA08 1199</strain>
    </source>
</reference>
<dbReference type="GeneID" id="36318778"/>
<keyword evidence="5" id="KW-0539">Nucleus</keyword>
<dbReference type="OrthoDB" id="153872at2759"/>
<evidence type="ECO:0000256" key="4">
    <source>
        <dbReference type="ARBA" id="ARBA00023163"/>
    </source>
</evidence>